<evidence type="ECO:0000256" key="3">
    <source>
        <dbReference type="ARBA" id="ARBA00022792"/>
    </source>
</evidence>
<dbReference type="GO" id="GO:0030150">
    <property type="term" value="P:protein import into mitochondrial matrix"/>
    <property type="evidence" value="ECO:0007669"/>
    <property type="project" value="TreeGrafter"/>
</dbReference>
<accession>A0A0R0LX45</accession>
<dbReference type="PANTHER" id="PTHR12763:SF28">
    <property type="entry name" value="GEO10507P1-RELATED"/>
    <property type="match status" value="1"/>
</dbReference>
<dbReference type="InterPro" id="IPR036869">
    <property type="entry name" value="J_dom_sf"/>
</dbReference>
<keyword evidence="6" id="KW-0472">Membrane</keyword>
<dbReference type="Proteomes" id="UP000051530">
    <property type="component" value="Unassembled WGS sequence"/>
</dbReference>
<keyword evidence="5" id="KW-0496">Mitochondrion</keyword>
<protein>
    <submittedName>
        <fullName evidence="7">Molecular chaperone DnaJ</fullName>
    </submittedName>
</protein>
<evidence type="ECO:0000313" key="8">
    <source>
        <dbReference type="Proteomes" id="UP000051530"/>
    </source>
</evidence>
<dbReference type="PANTHER" id="PTHR12763">
    <property type="match status" value="1"/>
</dbReference>
<gene>
    <name evidence="7" type="ORF">M153_4970001377</name>
</gene>
<dbReference type="SUPFAM" id="SSF46565">
    <property type="entry name" value="Chaperone J-domain"/>
    <property type="match status" value="1"/>
</dbReference>
<organism evidence="7 8">
    <name type="scientific">Pseudoloma neurophilia</name>
    <dbReference type="NCBI Taxonomy" id="146866"/>
    <lineage>
        <taxon>Eukaryota</taxon>
        <taxon>Fungi</taxon>
        <taxon>Fungi incertae sedis</taxon>
        <taxon>Microsporidia</taxon>
        <taxon>Pseudoloma</taxon>
    </lineage>
</organism>
<sequence length="85" mass="9743">MLIPFRLLTFKPKMTVREAHQILNLPYISNKNSLFQRQQSVEKNGKNALMSRYSTLMALNHPDTGGSAKLAQKINEARDLLMKEL</sequence>
<evidence type="ECO:0000313" key="7">
    <source>
        <dbReference type="EMBL" id="KRH93890.1"/>
    </source>
</evidence>
<dbReference type="OrthoDB" id="240298at2759"/>
<keyword evidence="8" id="KW-1185">Reference proteome</keyword>
<evidence type="ECO:0000256" key="4">
    <source>
        <dbReference type="ARBA" id="ARBA00022989"/>
    </source>
</evidence>
<evidence type="ECO:0000256" key="5">
    <source>
        <dbReference type="ARBA" id="ARBA00023128"/>
    </source>
</evidence>
<keyword evidence="2" id="KW-0812">Transmembrane</keyword>
<dbReference type="Gene3D" id="1.10.287.110">
    <property type="entry name" value="DnaJ domain"/>
    <property type="match status" value="1"/>
</dbReference>
<name>A0A0R0LX45_9MICR</name>
<dbReference type="AlphaFoldDB" id="A0A0R0LX45"/>
<dbReference type="VEuPathDB" id="MicrosporidiaDB:M153_4970001377"/>
<evidence type="ECO:0000256" key="2">
    <source>
        <dbReference type="ARBA" id="ARBA00022692"/>
    </source>
</evidence>
<dbReference type="GO" id="GO:0001671">
    <property type="term" value="F:ATPase activator activity"/>
    <property type="evidence" value="ECO:0007669"/>
    <property type="project" value="TreeGrafter"/>
</dbReference>
<reference evidence="7 8" key="1">
    <citation type="submission" date="2015-07" db="EMBL/GenBank/DDBJ databases">
        <title>The genome of Pseudoloma neurophilia, a relevant intracellular parasite of the zebrafish.</title>
        <authorList>
            <person name="Ndikumana S."/>
            <person name="Pelin A."/>
            <person name="Sanders J."/>
            <person name="Corradi N."/>
        </authorList>
    </citation>
    <scope>NUCLEOTIDE SEQUENCE [LARGE SCALE GENOMIC DNA]</scope>
    <source>
        <strain evidence="7 8">MK1</strain>
    </source>
</reference>
<keyword evidence="3" id="KW-0999">Mitochondrion inner membrane</keyword>
<comment type="subcellular location">
    <subcellularLocation>
        <location evidence="1">Mitochondrion inner membrane</location>
    </subcellularLocation>
</comment>
<proteinExistence type="predicted"/>
<dbReference type="GO" id="GO:0001405">
    <property type="term" value="C:PAM complex, Tim23 associated import motor"/>
    <property type="evidence" value="ECO:0007669"/>
    <property type="project" value="TreeGrafter"/>
</dbReference>
<evidence type="ECO:0000256" key="6">
    <source>
        <dbReference type="ARBA" id="ARBA00023136"/>
    </source>
</evidence>
<comment type="caution">
    <text evidence="7">The sequence shown here is derived from an EMBL/GenBank/DDBJ whole genome shotgun (WGS) entry which is preliminary data.</text>
</comment>
<evidence type="ECO:0000256" key="1">
    <source>
        <dbReference type="ARBA" id="ARBA00004273"/>
    </source>
</evidence>
<dbReference type="EMBL" id="LGUB01000186">
    <property type="protein sequence ID" value="KRH93890.1"/>
    <property type="molecule type" value="Genomic_DNA"/>
</dbReference>
<keyword evidence="4" id="KW-1133">Transmembrane helix</keyword>